<comment type="caution">
    <text evidence="1">The sequence shown here is derived from an EMBL/GenBank/DDBJ whole genome shotgun (WGS) entry which is preliminary data.</text>
</comment>
<name>A0ACB8HYP3_CITSI</name>
<accession>A0ACB8HYP3</accession>
<proteinExistence type="predicted"/>
<gene>
    <name evidence="1" type="ORF">KPL71_026323</name>
</gene>
<reference evidence="2" key="1">
    <citation type="journal article" date="2023" name="Hortic. Res.">
        <title>A chromosome-level phased genome enabling allele-level studies in sweet orange: a case study on citrus Huanglongbing tolerance.</title>
        <authorList>
            <person name="Wu B."/>
            <person name="Yu Q."/>
            <person name="Deng Z."/>
            <person name="Duan Y."/>
            <person name="Luo F."/>
            <person name="Gmitter F. Jr."/>
        </authorList>
    </citation>
    <scope>NUCLEOTIDE SEQUENCE [LARGE SCALE GENOMIC DNA]</scope>
    <source>
        <strain evidence="2">cv. Valencia</strain>
    </source>
</reference>
<protein>
    <submittedName>
        <fullName evidence="1">MADS-box domain-containing protein</fullName>
    </submittedName>
</protein>
<sequence length="256" mass="29508">MVAKKTRGRQNIEMKKIENEDDRMMTFSKRRSRIYKKDSELVTLTGAEIGIVLFSLSGKPFTFGHPSLEAVANRFLGSNQQHPNDNTHPLVEVHRRVRINELNQQYNDLLRQLDKEKAREKILTQLRKGKETLSPRRETPVDELNHQELLQMDEAVDDLHKTFLAKLKEKQRKVPTELKDSADHFTDLVAVKKRLKDHRSKPLIFAESPPRFGAFSPPQFGAFSPELGCANTWVLFLTLPFAISDHPQPPREPIGR</sequence>
<dbReference type="EMBL" id="CM039178">
    <property type="protein sequence ID" value="KAH9679885.1"/>
    <property type="molecule type" value="Genomic_DNA"/>
</dbReference>
<keyword evidence="2" id="KW-1185">Reference proteome</keyword>
<evidence type="ECO:0000313" key="1">
    <source>
        <dbReference type="EMBL" id="KAH9679885.1"/>
    </source>
</evidence>
<dbReference type="Proteomes" id="UP000829398">
    <property type="component" value="Chromosome 9"/>
</dbReference>
<organism evidence="1 2">
    <name type="scientific">Citrus sinensis</name>
    <name type="common">Sweet orange</name>
    <name type="synonym">Citrus aurantium var. sinensis</name>
    <dbReference type="NCBI Taxonomy" id="2711"/>
    <lineage>
        <taxon>Eukaryota</taxon>
        <taxon>Viridiplantae</taxon>
        <taxon>Streptophyta</taxon>
        <taxon>Embryophyta</taxon>
        <taxon>Tracheophyta</taxon>
        <taxon>Spermatophyta</taxon>
        <taxon>Magnoliopsida</taxon>
        <taxon>eudicotyledons</taxon>
        <taxon>Gunneridae</taxon>
        <taxon>Pentapetalae</taxon>
        <taxon>rosids</taxon>
        <taxon>malvids</taxon>
        <taxon>Sapindales</taxon>
        <taxon>Rutaceae</taxon>
        <taxon>Aurantioideae</taxon>
        <taxon>Citrus</taxon>
    </lineage>
</organism>
<evidence type="ECO:0000313" key="2">
    <source>
        <dbReference type="Proteomes" id="UP000829398"/>
    </source>
</evidence>